<evidence type="ECO:0000256" key="13">
    <source>
        <dbReference type="SAM" id="MobiDB-lite"/>
    </source>
</evidence>
<dbReference type="SUPFAM" id="SSF52540">
    <property type="entry name" value="P-loop containing nucleoside triphosphate hydrolases"/>
    <property type="match status" value="1"/>
</dbReference>
<feature type="compositionally biased region" description="Basic and acidic residues" evidence="13">
    <location>
        <begin position="583"/>
        <end position="623"/>
    </location>
</feature>
<dbReference type="PROSITE" id="PS51194">
    <property type="entry name" value="HELICASE_CTER"/>
    <property type="match status" value="1"/>
</dbReference>
<feature type="short sequence motif" description="Q motif" evidence="11">
    <location>
        <begin position="46"/>
        <end position="74"/>
    </location>
</feature>
<dbReference type="CDD" id="cd00268">
    <property type="entry name" value="DEADc"/>
    <property type="match status" value="1"/>
</dbReference>
<dbReference type="GO" id="GO:0009409">
    <property type="term" value="P:response to cold"/>
    <property type="evidence" value="ECO:0007669"/>
    <property type="project" value="TreeGrafter"/>
</dbReference>
<comment type="catalytic activity">
    <reaction evidence="9">
        <text>ATP + H2O = ADP + phosphate + H(+)</text>
        <dbReference type="Rhea" id="RHEA:13065"/>
        <dbReference type="ChEBI" id="CHEBI:15377"/>
        <dbReference type="ChEBI" id="CHEBI:15378"/>
        <dbReference type="ChEBI" id="CHEBI:30616"/>
        <dbReference type="ChEBI" id="CHEBI:43474"/>
        <dbReference type="ChEBI" id="CHEBI:456216"/>
        <dbReference type="EC" id="3.6.4.13"/>
    </reaction>
</comment>
<dbReference type="InterPro" id="IPR005580">
    <property type="entry name" value="DbpA/CsdA_RNA-bd_dom"/>
</dbReference>
<evidence type="ECO:0000256" key="5">
    <source>
        <dbReference type="ARBA" id="ARBA00022806"/>
    </source>
</evidence>
<evidence type="ECO:0000256" key="7">
    <source>
        <dbReference type="ARBA" id="ARBA00023016"/>
    </source>
</evidence>
<dbReference type="AlphaFoldDB" id="A0A6J4UBB8"/>
<dbReference type="GO" id="GO:0005840">
    <property type="term" value="C:ribosome"/>
    <property type="evidence" value="ECO:0007669"/>
    <property type="project" value="TreeGrafter"/>
</dbReference>
<evidence type="ECO:0000259" key="14">
    <source>
        <dbReference type="PROSITE" id="PS51192"/>
    </source>
</evidence>
<name>A0A6J4UBB8_9BACT</name>
<evidence type="ECO:0000256" key="10">
    <source>
        <dbReference type="ARBA" id="ARBA00074363"/>
    </source>
</evidence>
<dbReference type="Pfam" id="PF03880">
    <property type="entry name" value="DbpA"/>
    <property type="match status" value="1"/>
</dbReference>
<keyword evidence="4 12" id="KW-0378">Hydrolase</keyword>
<dbReference type="GO" id="GO:0033592">
    <property type="term" value="F:RNA strand annealing activity"/>
    <property type="evidence" value="ECO:0007669"/>
    <property type="project" value="TreeGrafter"/>
</dbReference>
<keyword evidence="2" id="KW-0963">Cytoplasm</keyword>
<proteinExistence type="inferred from homology"/>
<evidence type="ECO:0000256" key="12">
    <source>
        <dbReference type="RuleBase" id="RU000492"/>
    </source>
</evidence>
<evidence type="ECO:0000259" key="15">
    <source>
        <dbReference type="PROSITE" id="PS51194"/>
    </source>
</evidence>
<dbReference type="Pfam" id="PF00270">
    <property type="entry name" value="DEAD"/>
    <property type="match status" value="1"/>
</dbReference>
<sequence length="636" mass="69116">MNERTGQPDGGTISASSTPATSLVDRPDPTTDSGPGSTGDDAASSPTFADLGLSEELLRSIRDVGYEEPTPVQLQTVPLLLAGRDVIGQAQTGSGKTAAFGLPIIETIDPKLRRVQALILCPTRELAIQVAEALHKYGRHKEVETLPIYGGQPYERQFRGLQRGVQIVVGTPGRVMDHMRRGTLSLDDLRFFVLDEADEMLDMGFVEDIEWVLEHVPAERQTALFSATIPPRIADLAQRYLKNPARIAAAGREMTVPEIRQSSYEVPRSRKVDALTRILDAETPTLSMIFCRTKIGVEELGEALMARGYAVETLHGDLSQAQRDRVMRRFRSGQADTLIATDVAARGLDVPDVSHVFNYDVPESAEAYVHRIGRTGRAGKAGEAITLITARETRWLRQIERTVRARIEPKRLPTAADVAAKRREALKQQVVEILEEESAFAPFLQTVADLAEDRDATEVAAAILKLYADETGRGGTVDQKEDDIATFGGAGGGRSETGMVRIVINVGRNQGIRPQDVVGAIANEARIPGRAIGAIDILDTSTYVDIPQDLVGQVLTALRRATMKGRPVNAEPAQNGTGPIGRGDARRDREPPRDLRVGGARVDRPGGARPREGGGGRRVDRTGPARFRVRRDGPGD</sequence>
<dbReference type="InterPro" id="IPR057325">
    <property type="entry name" value="DeaD_dimer"/>
</dbReference>
<evidence type="ECO:0000256" key="3">
    <source>
        <dbReference type="ARBA" id="ARBA00022741"/>
    </source>
</evidence>
<dbReference type="GO" id="GO:0003724">
    <property type="term" value="F:RNA helicase activity"/>
    <property type="evidence" value="ECO:0007669"/>
    <property type="project" value="UniProtKB-EC"/>
</dbReference>
<keyword evidence="5 12" id="KW-0347">Helicase</keyword>
<dbReference type="InterPro" id="IPR012677">
    <property type="entry name" value="Nucleotide-bd_a/b_plait_sf"/>
</dbReference>
<evidence type="ECO:0000256" key="2">
    <source>
        <dbReference type="ARBA" id="ARBA00022490"/>
    </source>
</evidence>
<dbReference type="GO" id="GO:0016787">
    <property type="term" value="F:hydrolase activity"/>
    <property type="evidence" value="ECO:0007669"/>
    <property type="project" value="UniProtKB-KW"/>
</dbReference>
<feature type="region of interest" description="Disordered" evidence="13">
    <location>
        <begin position="565"/>
        <end position="636"/>
    </location>
</feature>
<dbReference type="FunFam" id="3.40.50.300:FF:000108">
    <property type="entry name" value="ATP-dependent RNA helicase RhlE"/>
    <property type="match status" value="1"/>
</dbReference>
<feature type="region of interest" description="Disordered" evidence="13">
    <location>
        <begin position="1"/>
        <end position="49"/>
    </location>
</feature>
<evidence type="ECO:0000256" key="9">
    <source>
        <dbReference type="ARBA" id="ARBA00047984"/>
    </source>
</evidence>
<dbReference type="GO" id="GO:0042255">
    <property type="term" value="P:ribosome assembly"/>
    <property type="evidence" value="ECO:0007669"/>
    <property type="project" value="UniProtKB-ARBA"/>
</dbReference>
<dbReference type="EMBL" id="CADCWL010000011">
    <property type="protein sequence ID" value="CAA9545391.1"/>
    <property type="molecule type" value="Genomic_DNA"/>
</dbReference>
<evidence type="ECO:0000256" key="1">
    <source>
        <dbReference type="ARBA" id="ARBA00012552"/>
    </source>
</evidence>
<dbReference type="PROSITE" id="PS51195">
    <property type="entry name" value="Q_MOTIF"/>
    <property type="match status" value="1"/>
</dbReference>
<evidence type="ECO:0000256" key="8">
    <source>
        <dbReference type="ARBA" id="ARBA00038437"/>
    </source>
</evidence>
<evidence type="ECO:0000256" key="4">
    <source>
        <dbReference type="ARBA" id="ARBA00022801"/>
    </source>
</evidence>
<dbReference type="GO" id="GO:0005829">
    <property type="term" value="C:cytosol"/>
    <property type="evidence" value="ECO:0007669"/>
    <property type="project" value="TreeGrafter"/>
</dbReference>
<dbReference type="EC" id="3.6.4.13" evidence="1"/>
<keyword evidence="6 12" id="KW-0067">ATP-binding</keyword>
<feature type="domain" description="Helicase ATP-binding" evidence="14">
    <location>
        <begin position="77"/>
        <end position="247"/>
    </location>
</feature>
<keyword evidence="3 12" id="KW-0547">Nucleotide-binding</keyword>
<dbReference type="InterPro" id="IPR014014">
    <property type="entry name" value="RNA_helicase_DEAD_Q_motif"/>
</dbReference>
<evidence type="ECO:0000256" key="11">
    <source>
        <dbReference type="PROSITE-ProRule" id="PRU00552"/>
    </source>
</evidence>
<evidence type="ECO:0000256" key="6">
    <source>
        <dbReference type="ARBA" id="ARBA00022840"/>
    </source>
</evidence>
<comment type="similarity">
    <text evidence="8 12">Belongs to the DEAD box helicase family.</text>
</comment>
<dbReference type="PROSITE" id="PS00039">
    <property type="entry name" value="DEAD_ATP_HELICASE"/>
    <property type="match status" value="1"/>
</dbReference>
<organism evidence="17">
    <name type="scientific">uncultured Thermomicrobiales bacterium</name>
    <dbReference type="NCBI Taxonomy" id="1645740"/>
    <lineage>
        <taxon>Bacteria</taxon>
        <taxon>Pseudomonadati</taxon>
        <taxon>Thermomicrobiota</taxon>
        <taxon>Thermomicrobia</taxon>
        <taxon>Thermomicrobiales</taxon>
        <taxon>environmental samples</taxon>
    </lineage>
</organism>
<dbReference type="CDD" id="cd18787">
    <property type="entry name" value="SF2_C_DEAD"/>
    <property type="match status" value="1"/>
</dbReference>
<accession>A0A6J4UBB8</accession>
<dbReference type="InterPro" id="IPR044742">
    <property type="entry name" value="DEAD/DEAH_RhlB"/>
</dbReference>
<dbReference type="GO" id="GO:0005524">
    <property type="term" value="F:ATP binding"/>
    <property type="evidence" value="ECO:0007669"/>
    <property type="project" value="UniProtKB-KW"/>
</dbReference>
<gene>
    <name evidence="17" type="ORF">AVDCRST_MAG19-419</name>
</gene>
<protein>
    <recommendedName>
        <fullName evidence="10">DEAD-box ATP-dependent RNA helicase RhpA</fullName>
        <ecNumber evidence="1">3.6.4.13</ecNumber>
    </recommendedName>
</protein>
<feature type="domain" description="Helicase C-terminal" evidence="15">
    <location>
        <begin position="271"/>
        <end position="420"/>
    </location>
</feature>
<dbReference type="InterPro" id="IPR050547">
    <property type="entry name" value="DEAD_box_RNA_helicases"/>
</dbReference>
<evidence type="ECO:0000259" key="16">
    <source>
        <dbReference type="PROSITE" id="PS51195"/>
    </source>
</evidence>
<dbReference type="InterPro" id="IPR027417">
    <property type="entry name" value="P-loop_NTPase"/>
</dbReference>
<feature type="domain" description="DEAD-box RNA helicase Q" evidence="16">
    <location>
        <begin position="46"/>
        <end position="74"/>
    </location>
</feature>
<dbReference type="Gene3D" id="3.30.70.330">
    <property type="match status" value="1"/>
</dbReference>
<dbReference type="PROSITE" id="PS51192">
    <property type="entry name" value="HELICASE_ATP_BIND_1"/>
    <property type="match status" value="1"/>
</dbReference>
<dbReference type="PANTHER" id="PTHR47963">
    <property type="entry name" value="DEAD-BOX ATP-DEPENDENT RNA HELICASE 47, MITOCHONDRIAL"/>
    <property type="match status" value="1"/>
</dbReference>
<dbReference type="SMART" id="SM00487">
    <property type="entry name" value="DEXDc"/>
    <property type="match status" value="1"/>
</dbReference>
<dbReference type="SMART" id="SM00490">
    <property type="entry name" value="HELICc"/>
    <property type="match status" value="1"/>
</dbReference>
<dbReference type="InterPro" id="IPR011545">
    <property type="entry name" value="DEAD/DEAH_box_helicase_dom"/>
</dbReference>
<dbReference type="Pfam" id="PF25399">
    <property type="entry name" value="DeaD_dimer"/>
    <property type="match status" value="1"/>
</dbReference>
<keyword evidence="7" id="KW-0346">Stress response</keyword>
<dbReference type="InterPro" id="IPR000629">
    <property type="entry name" value="RNA-helicase_DEAD-box_CS"/>
</dbReference>
<dbReference type="InterPro" id="IPR014001">
    <property type="entry name" value="Helicase_ATP-bd"/>
</dbReference>
<dbReference type="Pfam" id="PF00271">
    <property type="entry name" value="Helicase_C"/>
    <property type="match status" value="1"/>
</dbReference>
<evidence type="ECO:0000313" key="17">
    <source>
        <dbReference type="EMBL" id="CAA9545391.1"/>
    </source>
</evidence>
<dbReference type="InterPro" id="IPR001650">
    <property type="entry name" value="Helicase_C-like"/>
</dbReference>
<reference evidence="17" key="1">
    <citation type="submission" date="2020-02" db="EMBL/GenBank/DDBJ databases">
        <authorList>
            <person name="Meier V. D."/>
        </authorList>
    </citation>
    <scope>NUCLEOTIDE SEQUENCE</scope>
    <source>
        <strain evidence="17">AVDCRST_MAG19</strain>
    </source>
</reference>
<dbReference type="Gene3D" id="3.40.50.300">
    <property type="entry name" value="P-loop containing nucleotide triphosphate hydrolases"/>
    <property type="match status" value="2"/>
</dbReference>
<dbReference type="CDD" id="cd12252">
    <property type="entry name" value="RRM_DbpA"/>
    <property type="match status" value="1"/>
</dbReference>
<dbReference type="PANTHER" id="PTHR47963:SF8">
    <property type="entry name" value="ATP-DEPENDENT RNA HELICASE DEAD"/>
    <property type="match status" value="1"/>
</dbReference>